<comment type="caution">
    <text evidence="1">The sequence shown here is derived from an EMBL/GenBank/DDBJ whole genome shotgun (WGS) entry which is preliminary data.</text>
</comment>
<dbReference type="Proteomes" id="UP000436088">
    <property type="component" value="Unassembled WGS sequence"/>
</dbReference>
<reference evidence="1" key="1">
    <citation type="submission" date="2019-09" db="EMBL/GenBank/DDBJ databases">
        <title>Draft genome information of white flower Hibiscus syriacus.</title>
        <authorList>
            <person name="Kim Y.-M."/>
        </authorList>
    </citation>
    <scope>NUCLEOTIDE SEQUENCE [LARGE SCALE GENOMIC DNA]</scope>
    <source>
        <strain evidence="1">YM2019G1</strain>
    </source>
</reference>
<protein>
    <recommendedName>
        <fullName evidence="3">RNase H type-1 domain-containing protein</fullName>
    </recommendedName>
</protein>
<gene>
    <name evidence="1" type="ORF">F3Y22_tig00111837pilonHSYRG00277</name>
</gene>
<evidence type="ECO:0000313" key="2">
    <source>
        <dbReference type="Proteomes" id="UP000436088"/>
    </source>
</evidence>
<dbReference type="CDD" id="cd06222">
    <property type="entry name" value="RNase_H_like"/>
    <property type="match status" value="1"/>
</dbReference>
<dbReference type="PANTHER" id="PTHR47723">
    <property type="entry name" value="OS05G0353850 PROTEIN"/>
    <property type="match status" value="1"/>
</dbReference>
<dbReference type="EMBL" id="VEPZ02001443">
    <property type="protein sequence ID" value="KAE8672556.1"/>
    <property type="molecule type" value="Genomic_DNA"/>
</dbReference>
<keyword evidence="2" id="KW-1185">Reference proteome</keyword>
<evidence type="ECO:0008006" key="3">
    <source>
        <dbReference type="Google" id="ProtNLM"/>
    </source>
</evidence>
<dbReference type="PANTHER" id="PTHR47723:SF19">
    <property type="entry name" value="POLYNUCLEOTIDYL TRANSFERASE, RIBONUCLEASE H-LIKE SUPERFAMILY PROTEIN"/>
    <property type="match status" value="1"/>
</dbReference>
<organism evidence="1 2">
    <name type="scientific">Hibiscus syriacus</name>
    <name type="common">Rose of Sharon</name>
    <dbReference type="NCBI Taxonomy" id="106335"/>
    <lineage>
        <taxon>Eukaryota</taxon>
        <taxon>Viridiplantae</taxon>
        <taxon>Streptophyta</taxon>
        <taxon>Embryophyta</taxon>
        <taxon>Tracheophyta</taxon>
        <taxon>Spermatophyta</taxon>
        <taxon>Magnoliopsida</taxon>
        <taxon>eudicotyledons</taxon>
        <taxon>Gunneridae</taxon>
        <taxon>Pentapetalae</taxon>
        <taxon>rosids</taxon>
        <taxon>malvids</taxon>
        <taxon>Malvales</taxon>
        <taxon>Malvaceae</taxon>
        <taxon>Malvoideae</taxon>
        <taxon>Hibiscus</taxon>
    </lineage>
</organism>
<accession>A0A6A2Y7I1</accession>
<dbReference type="InterPro" id="IPR053151">
    <property type="entry name" value="RNase_H-like"/>
</dbReference>
<dbReference type="InterPro" id="IPR044730">
    <property type="entry name" value="RNase_H-like_dom_plant"/>
</dbReference>
<proteinExistence type="predicted"/>
<name>A0A6A2Y7I1_HIBSY</name>
<dbReference type="AlphaFoldDB" id="A0A6A2Y7I1"/>
<evidence type="ECO:0000313" key="1">
    <source>
        <dbReference type="EMBL" id="KAE8672556.1"/>
    </source>
</evidence>
<sequence length="143" mass="16011">MENPNYFPIVFADWDLLFGVILCCLWVCRNHLLFDPSYVAEDSVLQNGRRLTMVALNALSMQSDQRTNMGNRANRKECLKLPPKGSLKINTDGSRLPATGLSSCGGVIRNHVGDWISKFSKFIGICFTIDAKLWGIFEGLNLI</sequence>